<dbReference type="InterPro" id="IPR010896">
    <property type="entry name" value="NUMOD1"/>
</dbReference>
<dbReference type="SUPFAM" id="SSF82771">
    <property type="entry name" value="GIY-YIG endonuclease"/>
    <property type="match status" value="1"/>
</dbReference>
<dbReference type="SMART" id="SM00465">
    <property type="entry name" value="GIYc"/>
    <property type="match status" value="1"/>
</dbReference>
<dbReference type="InterPro" id="IPR000305">
    <property type="entry name" value="GIY-YIG_endonuc"/>
</dbReference>
<dbReference type="EMBL" id="MT982436">
    <property type="protein sequence ID" value="QPB69275.1"/>
    <property type="molecule type" value="Genomic_DNA"/>
</dbReference>
<dbReference type="InterPro" id="IPR035901">
    <property type="entry name" value="GIY-YIG_endonuc_sf"/>
</dbReference>
<keyword evidence="2" id="KW-0540">Nuclease</keyword>
<dbReference type="AlphaFoldDB" id="A0A7S8BHK3"/>
<dbReference type="RefSeq" id="YP_010042126.1">
    <property type="nucleotide sequence ID" value="NC_054216.1"/>
</dbReference>
<dbReference type="PROSITE" id="PS50164">
    <property type="entry name" value="GIY_YIG"/>
    <property type="match status" value="1"/>
</dbReference>
<gene>
    <name evidence="2" type="primary">orf428</name>
</gene>
<dbReference type="Gene3D" id="3.40.1440.10">
    <property type="entry name" value="GIY-YIG endonuclease"/>
    <property type="match status" value="1"/>
</dbReference>
<feature type="domain" description="GIY-YIG" evidence="1">
    <location>
        <begin position="93"/>
        <end position="180"/>
    </location>
</feature>
<evidence type="ECO:0000313" key="2">
    <source>
        <dbReference type="EMBL" id="QPB69275.1"/>
    </source>
</evidence>
<sequence length="432" mass="49602">MGRVVIWPTNYWWQISTDNLSNLDSPKNFSSSSYNLSLQVQNLATITSKRCYSTNSTNGATDLCEVDNIYNNQSIKFDSLQQACEEIKFKFLGVSGVYKLTSKNNPSRFYIGSSNNLARRMEEYNKLTKELRNPHSSSELEISKTSALDWILEFIYITTPQTSLVFEQYAIIKFKPTINSNYKVIPRVNPQWGNLDNAINTVEKLLSLFSNDSEGYIRLAVFLKTLKTANSLTYTSEDLDSKYYCFLIFAYDVNSASPDKDPIVYSSINKALKGLQISHSTLLNYISNKFLYKSSIILSFEPLLVENFSEYQEKPAGDNQLRKHIVVYNRDNEVIMEFKSGREMANYFKIDGKVARAAIAQGEYQDFLLISREVSNRKTIYVFDNNSHELIAELKSVTKALKYAKVNYYTLKSLIENGNSYNGKIYSYKDKF</sequence>
<reference evidence="2" key="1">
    <citation type="submission" date="2020-09" db="EMBL/GenBank/DDBJ databases">
        <title>The complete mitogenome of Diaporthe nobilis.</title>
        <authorList>
            <person name="Eo J.-K."/>
            <person name="Park E."/>
        </authorList>
    </citation>
    <scope>NUCLEOTIDE SEQUENCE</scope>
</reference>
<keyword evidence="2" id="KW-0496">Mitochondrion</keyword>
<protein>
    <submittedName>
        <fullName evidence="2">GIY-YIG endonuclease</fullName>
    </submittedName>
</protein>
<geneLocation type="mitochondrion" evidence="2"/>
<keyword evidence="2" id="KW-0255">Endonuclease</keyword>
<dbReference type="GeneID" id="63649022"/>
<dbReference type="Pfam" id="PF01541">
    <property type="entry name" value="GIY-YIG"/>
    <property type="match status" value="1"/>
</dbReference>
<dbReference type="SMART" id="SM00497">
    <property type="entry name" value="IENR1"/>
    <property type="match status" value="3"/>
</dbReference>
<accession>A0A7S8BHK3</accession>
<evidence type="ECO:0000259" key="1">
    <source>
        <dbReference type="PROSITE" id="PS50164"/>
    </source>
</evidence>
<dbReference type="InterPro" id="IPR003647">
    <property type="entry name" value="Intron_nuc_1_rpt"/>
</dbReference>
<name>A0A7S8BHK3_9PEZI</name>
<dbReference type="Pfam" id="PF07453">
    <property type="entry name" value="NUMOD1"/>
    <property type="match status" value="1"/>
</dbReference>
<organism evidence="2">
    <name type="scientific">Diaporthe nobilis</name>
    <dbReference type="NCBI Taxonomy" id="1303587"/>
    <lineage>
        <taxon>Eukaryota</taxon>
        <taxon>Fungi</taxon>
        <taxon>Dikarya</taxon>
        <taxon>Ascomycota</taxon>
        <taxon>Pezizomycotina</taxon>
        <taxon>Sordariomycetes</taxon>
        <taxon>Sordariomycetidae</taxon>
        <taxon>Diaporthales</taxon>
        <taxon>Diaporthaceae</taxon>
        <taxon>Diaporthe</taxon>
        <taxon>Diaporthe eres species complex</taxon>
    </lineage>
</organism>
<proteinExistence type="predicted"/>
<dbReference type="GO" id="GO:0004519">
    <property type="term" value="F:endonuclease activity"/>
    <property type="evidence" value="ECO:0007669"/>
    <property type="project" value="UniProtKB-KW"/>
</dbReference>
<keyword evidence="2" id="KW-0378">Hydrolase</keyword>